<dbReference type="EMBL" id="LFBV01000007">
    <property type="protein sequence ID" value="OKH92208.1"/>
    <property type="molecule type" value="Genomic_DNA"/>
</dbReference>
<keyword evidence="1" id="KW-1133">Transmembrane helix</keyword>
<dbReference type="RefSeq" id="WP_073792531.1">
    <property type="nucleotide sequence ID" value="NZ_JAPEPH010000001.1"/>
</dbReference>
<comment type="caution">
    <text evidence="2">The sequence shown here is derived from an EMBL/GenBank/DDBJ whole genome shotgun (WGS) entry which is preliminary data.</text>
</comment>
<keyword evidence="1" id="KW-0472">Membrane</keyword>
<gene>
    <name evidence="2" type="ORF">AB852_25070</name>
</gene>
<proteinExistence type="predicted"/>
<dbReference type="STRING" id="1048205.AB852_25070"/>
<feature type="transmembrane region" description="Helical" evidence="1">
    <location>
        <begin position="86"/>
        <end position="106"/>
    </location>
</feature>
<accession>A0A1Q4V2Z7</accession>
<feature type="transmembrane region" description="Helical" evidence="1">
    <location>
        <begin position="53"/>
        <end position="74"/>
    </location>
</feature>
<name>A0A1Q4V2Z7_9ACTN</name>
<dbReference type="AlphaFoldDB" id="A0A1Q4V2Z7"/>
<dbReference type="Proteomes" id="UP000186455">
    <property type="component" value="Unassembled WGS sequence"/>
</dbReference>
<protein>
    <submittedName>
        <fullName evidence="2">Membrane protein</fullName>
    </submittedName>
</protein>
<keyword evidence="3" id="KW-1185">Reference proteome</keyword>
<feature type="transmembrane region" description="Helical" evidence="1">
    <location>
        <begin position="23"/>
        <end position="41"/>
    </location>
</feature>
<organism evidence="2 3">
    <name type="scientific">Streptomyces uncialis</name>
    <dbReference type="NCBI Taxonomy" id="1048205"/>
    <lineage>
        <taxon>Bacteria</taxon>
        <taxon>Bacillati</taxon>
        <taxon>Actinomycetota</taxon>
        <taxon>Actinomycetes</taxon>
        <taxon>Kitasatosporales</taxon>
        <taxon>Streptomycetaceae</taxon>
        <taxon>Streptomyces</taxon>
    </lineage>
</organism>
<feature type="transmembrane region" description="Helical" evidence="1">
    <location>
        <begin position="112"/>
        <end position="134"/>
    </location>
</feature>
<reference evidence="2 3" key="1">
    <citation type="submission" date="2015-06" db="EMBL/GenBank/DDBJ databases">
        <title>Cloning and characterization of the uncialamcin biosynthetic gene cluster.</title>
        <authorList>
            <person name="Yan X."/>
            <person name="Huang T."/>
            <person name="Ge H."/>
            <person name="Shen B."/>
        </authorList>
    </citation>
    <scope>NUCLEOTIDE SEQUENCE [LARGE SCALE GENOMIC DNA]</scope>
    <source>
        <strain evidence="2 3">DCA2648</strain>
    </source>
</reference>
<evidence type="ECO:0000313" key="2">
    <source>
        <dbReference type="EMBL" id="OKH92208.1"/>
    </source>
</evidence>
<evidence type="ECO:0000313" key="3">
    <source>
        <dbReference type="Proteomes" id="UP000186455"/>
    </source>
</evidence>
<keyword evidence="1" id="KW-0812">Transmembrane</keyword>
<evidence type="ECO:0000256" key="1">
    <source>
        <dbReference type="SAM" id="Phobius"/>
    </source>
</evidence>
<sequence>MSATFPLAALARTTEPVTMLRRFLALDAVVTGVNGVAYLAASGPLSRLLGVDAGLLVALGVFLTLYGLGVAALGAQRSPGTLPVRLVVEANAVWAVASLVALVFWLTPTTVGAVWVPMQAVTVGGFALLQHLALRAVRNAGPRG</sequence>